<gene>
    <name evidence="2" type="ORF">HOLleu_40060</name>
</gene>
<dbReference type="GO" id="GO:0006357">
    <property type="term" value="P:regulation of transcription by RNA polymerase II"/>
    <property type="evidence" value="ECO:0007669"/>
    <property type="project" value="TreeGrafter"/>
</dbReference>
<dbReference type="OrthoDB" id="10067281at2759"/>
<feature type="domain" description="SET" evidence="1">
    <location>
        <begin position="9"/>
        <end position="44"/>
    </location>
</feature>
<dbReference type="EMBL" id="JAIZAY010000022">
    <property type="protein sequence ID" value="KAJ8020462.1"/>
    <property type="molecule type" value="Genomic_DNA"/>
</dbReference>
<dbReference type="GO" id="GO:0005700">
    <property type="term" value="C:polytene chromosome"/>
    <property type="evidence" value="ECO:0007669"/>
    <property type="project" value="TreeGrafter"/>
</dbReference>
<dbReference type="Proteomes" id="UP001152320">
    <property type="component" value="Chromosome 22"/>
</dbReference>
<dbReference type="Pfam" id="PF00856">
    <property type="entry name" value="SET"/>
    <property type="match status" value="1"/>
</dbReference>
<accession>A0A9Q1BDC2</accession>
<comment type="caution">
    <text evidence="2">The sequence shown here is derived from an EMBL/GenBank/DDBJ whole genome shotgun (WGS) entry which is preliminary data.</text>
</comment>
<dbReference type="GO" id="GO:0042799">
    <property type="term" value="F:histone H4K20 methyltransferase activity"/>
    <property type="evidence" value="ECO:0007669"/>
    <property type="project" value="TreeGrafter"/>
</dbReference>
<evidence type="ECO:0000313" key="3">
    <source>
        <dbReference type="Proteomes" id="UP001152320"/>
    </source>
</evidence>
<dbReference type="Gene3D" id="2.170.270.10">
    <property type="entry name" value="SET domain"/>
    <property type="match status" value="1"/>
</dbReference>
<sequence length="63" mass="7260">MVNDATGTDRNAVMKKVIYNGQPHLCLFALRDVSEGEQLFYDYGQPNLPWRKQVKHLRVGMLP</sequence>
<dbReference type="SUPFAM" id="SSF82199">
    <property type="entry name" value="SET domain"/>
    <property type="match status" value="1"/>
</dbReference>
<proteinExistence type="predicted"/>
<protein>
    <recommendedName>
        <fullName evidence="1">SET domain-containing protein</fullName>
    </recommendedName>
</protein>
<dbReference type="InterPro" id="IPR001214">
    <property type="entry name" value="SET_dom"/>
</dbReference>
<organism evidence="2 3">
    <name type="scientific">Holothuria leucospilota</name>
    <name type="common">Black long sea cucumber</name>
    <name type="synonym">Mertensiothuria leucospilota</name>
    <dbReference type="NCBI Taxonomy" id="206669"/>
    <lineage>
        <taxon>Eukaryota</taxon>
        <taxon>Metazoa</taxon>
        <taxon>Echinodermata</taxon>
        <taxon>Eleutherozoa</taxon>
        <taxon>Echinozoa</taxon>
        <taxon>Holothuroidea</taxon>
        <taxon>Aspidochirotacea</taxon>
        <taxon>Aspidochirotida</taxon>
        <taxon>Holothuriidae</taxon>
        <taxon>Holothuria</taxon>
    </lineage>
</organism>
<evidence type="ECO:0000259" key="1">
    <source>
        <dbReference type="Pfam" id="PF00856"/>
    </source>
</evidence>
<reference evidence="2" key="1">
    <citation type="submission" date="2021-10" db="EMBL/GenBank/DDBJ databases">
        <title>Tropical sea cucumber genome reveals ecological adaptation and Cuvierian tubules defense mechanism.</title>
        <authorList>
            <person name="Chen T."/>
        </authorList>
    </citation>
    <scope>NUCLEOTIDE SEQUENCE</scope>
    <source>
        <strain evidence="2">Nanhai2018</strain>
        <tissue evidence="2">Muscle</tissue>
    </source>
</reference>
<dbReference type="InterPro" id="IPR051760">
    <property type="entry name" value="KMT5A"/>
</dbReference>
<dbReference type="PANTHER" id="PTHR46167">
    <property type="entry name" value="N-LYSINE METHYLTRANSFERASE KMT5A"/>
    <property type="match status" value="1"/>
</dbReference>
<keyword evidence="3" id="KW-1185">Reference proteome</keyword>
<dbReference type="AlphaFoldDB" id="A0A9Q1BDC2"/>
<dbReference type="InterPro" id="IPR046341">
    <property type="entry name" value="SET_dom_sf"/>
</dbReference>
<dbReference type="GO" id="GO:0043516">
    <property type="term" value="P:regulation of DNA damage response, signal transduction by p53 class mediator"/>
    <property type="evidence" value="ECO:0007669"/>
    <property type="project" value="TreeGrafter"/>
</dbReference>
<dbReference type="GO" id="GO:0005634">
    <property type="term" value="C:nucleus"/>
    <property type="evidence" value="ECO:0007669"/>
    <property type="project" value="TreeGrafter"/>
</dbReference>
<dbReference type="CDD" id="cd08161">
    <property type="entry name" value="SET"/>
    <property type="match status" value="1"/>
</dbReference>
<dbReference type="PANTHER" id="PTHR46167:SF1">
    <property type="entry name" value="N-LYSINE METHYLTRANSFERASE KMT5A"/>
    <property type="match status" value="1"/>
</dbReference>
<name>A0A9Q1BDC2_HOLLE</name>
<evidence type="ECO:0000313" key="2">
    <source>
        <dbReference type="EMBL" id="KAJ8020462.1"/>
    </source>
</evidence>